<dbReference type="PROSITE" id="PS50808">
    <property type="entry name" value="ZF_BED"/>
    <property type="match status" value="1"/>
</dbReference>
<protein>
    <recommendedName>
        <fullName evidence="10">BED-type domain-containing protein</fullName>
    </recommendedName>
</protein>
<evidence type="ECO:0000256" key="4">
    <source>
        <dbReference type="ARBA" id="ARBA00022833"/>
    </source>
</evidence>
<dbReference type="GO" id="GO:0009791">
    <property type="term" value="P:post-embryonic development"/>
    <property type="evidence" value="ECO:0007669"/>
    <property type="project" value="UniProtKB-ARBA"/>
</dbReference>
<keyword evidence="4" id="KW-0862">Zinc</keyword>
<keyword evidence="3 9" id="KW-0863">Zinc-finger</keyword>
<keyword evidence="2" id="KW-0479">Metal-binding</keyword>
<dbReference type="Pfam" id="PF05699">
    <property type="entry name" value="Dimer_Tnp_hAT"/>
    <property type="match status" value="1"/>
</dbReference>
<evidence type="ECO:0000313" key="12">
    <source>
        <dbReference type="Proteomes" id="UP001153636"/>
    </source>
</evidence>
<dbReference type="AlphaFoldDB" id="A0A9P0D6L4"/>
<dbReference type="SUPFAM" id="SSF53098">
    <property type="entry name" value="Ribonuclease H-like"/>
    <property type="match status" value="1"/>
</dbReference>
<dbReference type="PANTHER" id="PTHR46481">
    <property type="entry name" value="ZINC FINGER BED DOMAIN-CONTAINING PROTEIN 4"/>
    <property type="match status" value="1"/>
</dbReference>
<evidence type="ECO:0000256" key="2">
    <source>
        <dbReference type="ARBA" id="ARBA00022723"/>
    </source>
</evidence>
<evidence type="ECO:0000256" key="1">
    <source>
        <dbReference type="ARBA" id="ARBA00004123"/>
    </source>
</evidence>
<keyword evidence="7" id="KW-0804">Transcription</keyword>
<dbReference type="InterPro" id="IPR036236">
    <property type="entry name" value="Znf_C2H2_sf"/>
</dbReference>
<keyword evidence="8" id="KW-0539">Nucleus</keyword>
<gene>
    <name evidence="11" type="ORF">PSYICH_LOCUS14670</name>
</gene>
<proteinExistence type="predicted"/>
<keyword evidence="5" id="KW-0805">Transcription regulation</keyword>
<evidence type="ECO:0000313" key="11">
    <source>
        <dbReference type="EMBL" id="CAH1114870.1"/>
    </source>
</evidence>
<dbReference type="GO" id="GO:0046983">
    <property type="term" value="F:protein dimerization activity"/>
    <property type="evidence" value="ECO:0007669"/>
    <property type="project" value="InterPro"/>
</dbReference>
<dbReference type="SMART" id="SM00614">
    <property type="entry name" value="ZnF_BED"/>
    <property type="match status" value="1"/>
</dbReference>
<evidence type="ECO:0000256" key="6">
    <source>
        <dbReference type="ARBA" id="ARBA00023125"/>
    </source>
</evidence>
<evidence type="ECO:0000256" key="8">
    <source>
        <dbReference type="ARBA" id="ARBA00023242"/>
    </source>
</evidence>
<evidence type="ECO:0000259" key="10">
    <source>
        <dbReference type="PROSITE" id="PS50808"/>
    </source>
</evidence>
<dbReference type="OrthoDB" id="1607513at2759"/>
<evidence type="ECO:0000256" key="7">
    <source>
        <dbReference type="ARBA" id="ARBA00023163"/>
    </source>
</evidence>
<evidence type="ECO:0000256" key="9">
    <source>
        <dbReference type="PROSITE-ProRule" id="PRU00027"/>
    </source>
</evidence>
<feature type="domain" description="BED-type" evidence="10">
    <location>
        <begin position="2"/>
        <end position="52"/>
    </location>
</feature>
<dbReference type="SUPFAM" id="SSF140996">
    <property type="entry name" value="Hermes dimerisation domain"/>
    <property type="match status" value="1"/>
</dbReference>
<dbReference type="InterPro" id="IPR003656">
    <property type="entry name" value="Znf_BED"/>
</dbReference>
<dbReference type="GO" id="GO:0008270">
    <property type="term" value="F:zinc ion binding"/>
    <property type="evidence" value="ECO:0007669"/>
    <property type="project" value="UniProtKB-KW"/>
</dbReference>
<evidence type="ECO:0000256" key="3">
    <source>
        <dbReference type="ARBA" id="ARBA00022771"/>
    </source>
</evidence>
<dbReference type="InterPro" id="IPR008906">
    <property type="entry name" value="HATC_C_dom"/>
</dbReference>
<accession>A0A9P0D6L4</accession>
<dbReference type="GO" id="GO:0005634">
    <property type="term" value="C:nucleus"/>
    <property type="evidence" value="ECO:0007669"/>
    <property type="project" value="UniProtKB-SubCell"/>
</dbReference>
<evidence type="ECO:0000256" key="5">
    <source>
        <dbReference type="ARBA" id="ARBA00023015"/>
    </source>
</evidence>
<dbReference type="InterPro" id="IPR012337">
    <property type="entry name" value="RNaseH-like_sf"/>
</dbReference>
<keyword evidence="12" id="KW-1185">Reference proteome</keyword>
<dbReference type="Proteomes" id="UP001153636">
    <property type="component" value="Chromosome 8"/>
</dbReference>
<keyword evidence="6" id="KW-0238">DNA-binding</keyword>
<dbReference type="GO" id="GO:0003677">
    <property type="term" value="F:DNA binding"/>
    <property type="evidence" value="ECO:0007669"/>
    <property type="project" value="UniProtKB-KW"/>
</dbReference>
<dbReference type="SUPFAM" id="SSF57667">
    <property type="entry name" value="beta-beta-alpha zinc fingers"/>
    <property type="match status" value="1"/>
</dbReference>
<sequence length="636" mass="72160">MRPKSIVWKYFKKVDGKTVTCQICKKDLKYFGGTSNIKQHLIRIHPIQFAAENDTPTEEESYLEVTEVSTPQPQTSNITNKIQETQEFTSLSGPSGVNTSTSEVISRKRPKQLKLYGGESNVEISETKIQQIDNALINMLTKDYQPLSLVENQGFLEYSRALQPLYKPPSRKKITYDLLPKKYAEATSALKNILSNVKYISLTTDIWTSDSTRAYITVTAHFVSEDVLCSGVLATRELPGSHTGENIGTALKNLFSEWDIENKIVAIVSDNGANIKNAITEHLQLHHVPCVAHTLNLIVSDSLKSETLEIIFKKCRNLVGHFKHSSLASDKLKSVQEQMRLPLLKVKQDVPTRWNSCFIMLKRLNEIKEPLCVALASSTKPPQFPTVEEWDIINEIIKVLKSADDMTTIISSQSYPTLSMVIPLVRGFQYTLRNINTVTEVGTALKLKLLETMNRRFGGFETSKIVAKASFMDPRFKKLAFGNEENANSAEKWVSEELKLMFALKKNQTFNIQSSQQPQAEEQEENILPNIWAHFDKKISAVKTYSTPASMGMITIRQYLEMEILDRKKDPFLEFWAKHKLSFAELYDLALKYLSIPATSVPSERVFSKAGQLTNSRRNRLSPKNLDQIIFLNSQF</sequence>
<dbReference type="Pfam" id="PF02892">
    <property type="entry name" value="zf-BED"/>
    <property type="match status" value="1"/>
</dbReference>
<reference evidence="11" key="1">
    <citation type="submission" date="2022-01" db="EMBL/GenBank/DDBJ databases">
        <authorList>
            <person name="King R."/>
        </authorList>
    </citation>
    <scope>NUCLEOTIDE SEQUENCE</scope>
</reference>
<comment type="subcellular location">
    <subcellularLocation>
        <location evidence="1">Nucleus</location>
    </subcellularLocation>
</comment>
<dbReference type="InterPro" id="IPR052035">
    <property type="entry name" value="ZnF_BED_domain_contain"/>
</dbReference>
<dbReference type="EMBL" id="OV651820">
    <property type="protein sequence ID" value="CAH1114870.1"/>
    <property type="molecule type" value="Genomic_DNA"/>
</dbReference>
<dbReference type="PANTHER" id="PTHR46481:SF10">
    <property type="entry name" value="ZINC FINGER BED DOMAIN-CONTAINING PROTEIN 39"/>
    <property type="match status" value="1"/>
</dbReference>
<organism evidence="11 12">
    <name type="scientific">Psylliodes chrysocephalus</name>
    <dbReference type="NCBI Taxonomy" id="3402493"/>
    <lineage>
        <taxon>Eukaryota</taxon>
        <taxon>Metazoa</taxon>
        <taxon>Ecdysozoa</taxon>
        <taxon>Arthropoda</taxon>
        <taxon>Hexapoda</taxon>
        <taxon>Insecta</taxon>
        <taxon>Pterygota</taxon>
        <taxon>Neoptera</taxon>
        <taxon>Endopterygota</taxon>
        <taxon>Coleoptera</taxon>
        <taxon>Polyphaga</taxon>
        <taxon>Cucujiformia</taxon>
        <taxon>Chrysomeloidea</taxon>
        <taxon>Chrysomelidae</taxon>
        <taxon>Galerucinae</taxon>
        <taxon>Alticini</taxon>
        <taxon>Psylliodes</taxon>
    </lineage>
</organism>
<name>A0A9P0D6L4_9CUCU</name>